<comment type="caution">
    <text evidence="8">The sequence shown here is derived from an EMBL/GenBank/DDBJ whole genome shotgun (WGS) entry which is preliminary data.</text>
</comment>
<reference evidence="8 9" key="1">
    <citation type="submission" date="2018-03" db="EMBL/GenBank/DDBJ databases">
        <title>Genomic Encyclopedia of Archaeal and Bacterial Type Strains, Phase II (KMG-II): from individual species to whole genera.</title>
        <authorList>
            <person name="Goeker M."/>
        </authorList>
    </citation>
    <scope>NUCLEOTIDE SEQUENCE [LARGE SCALE GENOMIC DNA]</scope>
    <source>
        <strain evidence="8 9">DSM 27929</strain>
    </source>
</reference>
<evidence type="ECO:0000256" key="5">
    <source>
        <dbReference type="ARBA" id="ARBA00023136"/>
    </source>
</evidence>
<dbReference type="PROSITE" id="PS50006">
    <property type="entry name" value="FHA_DOMAIN"/>
    <property type="match status" value="1"/>
</dbReference>
<evidence type="ECO:0000313" key="9">
    <source>
        <dbReference type="Proteomes" id="UP000238157"/>
    </source>
</evidence>
<dbReference type="InterPro" id="IPR051791">
    <property type="entry name" value="Pra-immunoreactive"/>
</dbReference>
<evidence type="ECO:0000256" key="3">
    <source>
        <dbReference type="ARBA" id="ARBA00022692"/>
    </source>
</evidence>
<dbReference type="OrthoDB" id="9793824at2"/>
<accession>A0A2T0WDI8</accession>
<dbReference type="InterPro" id="IPR008984">
    <property type="entry name" value="SMAD_FHA_dom_sf"/>
</dbReference>
<organism evidence="8 9">
    <name type="scientific">Mongoliibacter ruber</name>
    <dbReference type="NCBI Taxonomy" id="1750599"/>
    <lineage>
        <taxon>Bacteria</taxon>
        <taxon>Pseudomonadati</taxon>
        <taxon>Bacteroidota</taxon>
        <taxon>Cytophagia</taxon>
        <taxon>Cytophagales</taxon>
        <taxon>Cyclobacteriaceae</taxon>
        <taxon>Mongoliibacter</taxon>
    </lineage>
</organism>
<keyword evidence="3 6" id="KW-0812">Transmembrane</keyword>
<keyword evidence="5 6" id="KW-0472">Membrane</keyword>
<dbReference type="InterPro" id="IPR010432">
    <property type="entry name" value="RDD"/>
</dbReference>
<dbReference type="PANTHER" id="PTHR36115">
    <property type="entry name" value="PROLINE-RICH ANTIGEN HOMOLOG-RELATED"/>
    <property type="match status" value="1"/>
</dbReference>
<protein>
    <submittedName>
        <fullName evidence="8">Putative RDD family membrane protein YckC</fullName>
    </submittedName>
</protein>
<dbReference type="Proteomes" id="UP000238157">
    <property type="component" value="Unassembled WGS sequence"/>
</dbReference>
<feature type="transmembrane region" description="Helical" evidence="6">
    <location>
        <begin position="217"/>
        <end position="233"/>
    </location>
</feature>
<comment type="subcellular location">
    <subcellularLocation>
        <location evidence="1">Cell membrane</location>
        <topology evidence="1">Multi-pass membrane protein</topology>
    </subcellularLocation>
</comment>
<keyword evidence="2" id="KW-1003">Cell membrane</keyword>
<dbReference type="Pfam" id="PF00498">
    <property type="entry name" value="FHA"/>
    <property type="match status" value="1"/>
</dbReference>
<dbReference type="InterPro" id="IPR000253">
    <property type="entry name" value="FHA_dom"/>
</dbReference>
<dbReference type="SUPFAM" id="SSF49879">
    <property type="entry name" value="SMAD/FHA domain"/>
    <property type="match status" value="1"/>
</dbReference>
<keyword evidence="9" id="KW-1185">Reference proteome</keyword>
<evidence type="ECO:0000256" key="1">
    <source>
        <dbReference type="ARBA" id="ARBA00004651"/>
    </source>
</evidence>
<evidence type="ECO:0000256" key="6">
    <source>
        <dbReference type="SAM" id="Phobius"/>
    </source>
</evidence>
<evidence type="ECO:0000313" key="8">
    <source>
        <dbReference type="EMBL" id="PRY84780.1"/>
    </source>
</evidence>
<evidence type="ECO:0000256" key="4">
    <source>
        <dbReference type="ARBA" id="ARBA00022989"/>
    </source>
</evidence>
<dbReference type="AlphaFoldDB" id="A0A2T0WDI8"/>
<dbReference type="CDD" id="cd00060">
    <property type="entry name" value="FHA"/>
    <property type="match status" value="1"/>
</dbReference>
<gene>
    <name evidence="8" type="ORF">CLW00_11757</name>
</gene>
<proteinExistence type="predicted"/>
<keyword evidence="4 6" id="KW-1133">Transmembrane helix</keyword>
<dbReference type="RefSeq" id="WP_106135431.1">
    <property type="nucleotide sequence ID" value="NZ_PVTR01000017.1"/>
</dbReference>
<dbReference type="EMBL" id="PVTR01000017">
    <property type="protein sequence ID" value="PRY84780.1"/>
    <property type="molecule type" value="Genomic_DNA"/>
</dbReference>
<dbReference type="Pfam" id="PF06271">
    <property type="entry name" value="RDD"/>
    <property type="match status" value="1"/>
</dbReference>
<feature type="domain" description="FHA" evidence="7">
    <location>
        <begin position="5"/>
        <end position="68"/>
    </location>
</feature>
<evidence type="ECO:0000259" key="7">
    <source>
        <dbReference type="PROSITE" id="PS50006"/>
    </source>
</evidence>
<feature type="transmembrane region" description="Helical" evidence="6">
    <location>
        <begin position="154"/>
        <end position="177"/>
    </location>
</feature>
<dbReference type="Gene3D" id="2.60.200.20">
    <property type="match status" value="1"/>
</dbReference>
<evidence type="ECO:0000256" key="2">
    <source>
        <dbReference type="ARBA" id="ARBA00022475"/>
    </source>
</evidence>
<dbReference type="GO" id="GO:0005886">
    <property type="term" value="C:plasma membrane"/>
    <property type="evidence" value="ECO:0007669"/>
    <property type="project" value="UniProtKB-SubCell"/>
</dbReference>
<sequence length="252" mass="27998">MRKIFIIGREPASQYLTNGEIPIIIGDTPETQHVHRTHCRITIEGDGTILVDDLAPNGNGVFVNNQKITQTTEINEHTSLSLGKTYRFSLMHPTIQNHIRAVKSVITPPKPSIEYAGWWQRFGGALLDSLFVGLLLLPFSIVYSLLVASSNNPLVILIALFANIIAGILITHFYIVVPTHKTGTTYGRRIAGVRYLDAESMQNLSIGQIWGRELSRILSYLILGIGYLMPLWTTKKQALHDTIAGTIVVKNN</sequence>
<feature type="transmembrane region" description="Helical" evidence="6">
    <location>
        <begin position="125"/>
        <end position="148"/>
    </location>
</feature>
<name>A0A2T0WDI8_9BACT</name>